<keyword evidence="2" id="KW-0132">Cell division</keyword>
<sequence length="104" mass="11727">MLKMELMVLSTLKWRMQGITPFSYIDYFLNKVNGDQGPIGDLVLQSFQLIQSTARGIDFIQFRPSEIAAAVAVTLSVKGENQTVQTERAVSLLIEYVEKVLMNQ</sequence>
<feature type="domain" description="Cyclin C-terminal" evidence="5">
    <location>
        <begin position="19"/>
        <end position="86"/>
    </location>
</feature>
<dbReference type="InterPro" id="IPR004367">
    <property type="entry name" value="Cyclin_C-dom"/>
</dbReference>
<keyword evidence="7" id="KW-1185">Reference proteome</keyword>
<protein>
    <submittedName>
        <fullName evidence="6">Cyclin D2</fullName>
    </submittedName>
</protein>
<dbReference type="CDD" id="cd20544">
    <property type="entry name" value="CYCLIN_AtCycD-like_rpt2"/>
    <property type="match status" value="1"/>
</dbReference>
<dbReference type="InterPro" id="IPR039361">
    <property type="entry name" value="Cyclin"/>
</dbReference>
<dbReference type="InterPro" id="IPR036915">
    <property type="entry name" value="Cyclin-like_sf"/>
</dbReference>
<dbReference type="GO" id="GO:0051301">
    <property type="term" value="P:cell division"/>
    <property type="evidence" value="ECO:0007669"/>
    <property type="project" value="UniProtKB-KW"/>
</dbReference>
<evidence type="ECO:0000313" key="7">
    <source>
        <dbReference type="Proteomes" id="UP000265520"/>
    </source>
</evidence>
<evidence type="ECO:0000256" key="1">
    <source>
        <dbReference type="ARBA" id="ARBA00009065"/>
    </source>
</evidence>
<dbReference type="FunFam" id="1.10.472.10:FF:000040">
    <property type="entry name" value="D6-type cyclin"/>
    <property type="match status" value="1"/>
</dbReference>
<comment type="similarity">
    <text evidence="1">Belongs to the cyclin family. Cyclin D subfamily.</text>
</comment>
<accession>A0A392N3H7</accession>
<evidence type="ECO:0000256" key="3">
    <source>
        <dbReference type="ARBA" id="ARBA00023127"/>
    </source>
</evidence>
<evidence type="ECO:0000313" key="6">
    <source>
        <dbReference type="EMBL" id="MCH94357.1"/>
    </source>
</evidence>
<evidence type="ECO:0000256" key="4">
    <source>
        <dbReference type="ARBA" id="ARBA00023306"/>
    </source>
</evidence>
<dbReference type="Proteomes" id="UP000265520">
    <property type="component" value="Unassembled WGS sequence"/>
</dbReference>
<evidence type="ECO:0000256" key="2">
    <source>
        <dbReference type="ARBA" id="ARBA00022618"/>
    </source>
</evidence>
<gene>
    <name evidence="6" type="ORF">A2U01_0015315</name>
</gene>
<keyword evidence="3" id="KW-0195">Cyclin</keyword>
<dbReference type="AlphaFoldDB" id="A0A392N3H7"/>
<organism evidence="6 7">
    <name type="scientific">Trifolium medium</name>
    <dbReference type="NCBI Taxonomy" id="97028"/>
    <lineage>
        <taxon>Eukaryota</taxon>
        <taxon>Viridiplantae</taxon>
        <taxon>Streptophyta</taxon>
        <taxon>Embryophyta</taxon>
        <taxon>Tracheophyta</taxon>
        <taxon>Spermatophyta</taxon>
        <taxon>Magnoliopsida</taxon>
        <taxon>eudicotyledons</taxon>
        <taxon>Gunneridae</taxon>
        <taxon>Pentapetalae</taxon>
        <taxon>rosids</taxon>
        <taxon>fabids</taxon>
        <taxon>Fabales</taxon>
        <taxon>Fabaceae</taxon>
        <taxon>Papilionoideae</taxon>
        <taxon>50 kb inversion clade</taxon>
        <taxon>NPAAA clade</taxon>
        <taxon>Hologalegina</taxon>
        <taxon>IRL clade</taxon>
        <taxon>Trifolieae</taxon>
        <taxon>Trifolium</taxon>
    </lineage>
</organism>
<keyword evidence="4" id="KW-0131">Cell cycle</keyword>
<dbReference type="Gene3D" id="1.10.472.10">
    <property type="entry name" value="Cyclin-like"/>
    <property type="match status" value="1"/>
</dbReference>
<proteinExistence type="inferred from homology"/>
<dbReference type="EMBL" id="LXQA010027131">
    <property type="protein sequence ID" value="MCH94357.1"/>
    <property type="molecule type" value="Genomic_DNA"/>
</dbReference>
<reference evidence="6 7" key="1">
    <citation type="journal article" date="2018" name="Front. Plant Sci.">
        <title>Red Clover (Trifolium pratense) and Zigzag Clover (T. medium) - A Picture of Genomic Similarities and Differences.</title>
        <authorList>
            <person name="Dluhosova J."/>
            <person name="Istvanek J."/>
            <person name="Nedelnik J."/>
            <person name="Repkova J."/>
        </authorList>
    </citation>
    <scope>NUCLEOTIDE SEQUENCE [LARGE SCALE GENOMIC DNA]</scope>
    <source>
        <strain evidence="7">cv. 10/8</strain>
        <tissue evidence="6">Leaf</tissue>
    </source>
</reference>
<evidence type="ECO:0000259" key="5">
    <source>
        <dbReference type="Pfam" id="PF02984"/>
    </source>
</evidence>
<dbReference type="SUPFAM" id="SSF47954">
    <property type="entry name" value="Cyclin-like"/>
    <property type="match status" value="1"/>
</dbReference>
<name>A0A392N3H7_9FABA</name>
<comment type="caution">
    <text evidence="6">The sequence shown here is derived from an EMBL/GenBank/DDBJ whole genome shotgun (WGS) entry which is preliminary data.</text>
</comment>
<dbReference type="Pfam" id="PF02984">
    <property type="entry name" value="Cyclin_C"/>
    <property type="match status" value="1"/>
</dbReference>
<dbReference type="PANTHER" id="PTHR10177">
    <property type="entry name" value="CYCLINS"/>
    <property type="match status" value="1"/>
</dbReference>